<keyword evidence="5" id="KW-0949">S-adenosyl-L-methionine</keyword>
<dbReference type="PRINTS" id="PR00507">
    <property type="entry name" value="N12N6MTFRASE"/>
</dbReference>
<dbReference type="GO" id="GO:0003676">
    <property type="term" value="F:nucleic acid binding"/>
    <property type="evidence" value="ECO:0007669"/>
    <property type="project" value="InterPro"/>
</dbReference>
<gene>
    <name evidence="10" type="ORF">LCGC14_0720120</name>
</gene>
<reference evidence="10" key="1">
    <citation type="journal article" date="2015" name="Nature">
        <title>Complex archaea that bridge the gap between prokaryotes and eukaryotes.</title>
        <authorList>
            <person name="Spang A."/>
            <person name="Saw J.H."/>
            <person name="Jorgensen S.L."/>
            <person name="Zaremba-Niedzwiedzka K."/>
            <person name="Martijn J."/>
            <person name="Lind A.E."/>
            <person name="van Eijk R."/>
            <person name="Schleper C."/>
            <person name="Guy L."/>
            <person name="Ettema T.J."/>
        </authorList>
    </citation>
    <scope>NUCLEOTIDE SEQUENCE</scope>
</reference>
<dbReference type="GO" id="GO:0032259">
    <property type="term" value="P:methylation"/>
    <property type="evidence" value="ECO:0007669"/>
    <property type="project" value="UniProtKB-KW"/>
</dbReference>
<dbReference type="PROSITE" id="PS00092">
    <property type="entry name" value="N6_MTASE"/>
    <property type="match status" value="1"/>
</dbReference>
<sequence length="805" mass="93439">LSAIDPACGSGAFLVGLLNVLTEMYRLTYQFLNRKATDFELKKRIIQHSLYGVDIMPWAIHAAELRLWLQLMVETELKKEELRQYPLLPNLDLNLRIGDSLVQEIGGFFFNLRTSDLEPTIKKKLSNLKNEKRNYFDNIPRARFKSLGQVKEEELRLFEEIIESRLSILINEVKRLQTNIKREKSQKDLFGKPSFDKIKVKALEERITEKQNSLIKLNEIKEIIDIPEKKPFIWDIDFAEIFGEKNGFDIVIGNPPYVRQEDIAPFDKLKSEVSETTRKLYKKKLVESVKNQFPVIKKMDGKSDYYIFFYFHGLSLLNANGTFCFITSNSWLDVGYGKDLQEFLLKYTPIKAIFDNPKRAFEHAEINTIIALFGAPTFKAEKLIAGLKIDQGDSWTMLDHIAKFIRFKKPLEEVINSKILIEIENIRVDKGSDYMKLIKNLVNTNEYKVFPISQGDLLNDGWQYPTDYVIGKKGEFKKGKYFVNLWGGKYLNAPSIFFKILERGDKNLCKLEEVVEVRFGNKTGANDFFVLNETKQKLWNIEEEYLKFALRTPKECKSIKIDPDKIKFKVFMCNKPKSELKGTNALKYIISGEKTEIPIKQGKNKGKTIVGYQNVTSIKSRKMWYCLEPNLAPLLWVDIRGNRHLCHLTMDKFFSTHNFHGLTPLKESEIEVVCGLLNSTITWLFIEILGRKGLGGGGIRLLINDLKKNMIVINPKSFNQKEKENIKKKLNILAKREIYSVFKECGLNNTKPILEQDPNPIADRLDLDNIFFDKINLNEQERKDVYLFTCKLAKERIDKVKSIKK</sequence>
<comment type="caution">
    <text evidence="10">The sequence shown here is derived from an EMBL/GenBank/DDBJ whole genome shotgun (WGS) entry which is preliminary data.</text>
</comment>
<keyword evidence="3" id="KW-0489">Methyltransferase</keyword>
<evidence type="ECO:0000259" key="8">
    <source>
        <dbReference type="Pfam" id="PF07669"/>
    </source>
</evidence>
<feature type="domain" description="Type II methyltransferase M.Eco57I C-terminal" evidence="9">
    <location>
        <begin position="505"/>
        <end position="731"/>
    </location>
</feature>
<evidence type="ECO:0000256" key="6">
    <source>
        <dbReference type="ARBA" id="ARBA00047942"/>
    </source>
</evidence>
<comment type="similarity">
    <text evidence="1">Belongs to the N(4)/N(6)-methyltransferase family.</text>
</comment>
<dbReference type="Pfam" id="PF22837">
    <property type="entry name" value="M_Eco57I_C"/>
    <property type="match status" value="1"/>
</dbReference>
<dbReference type="Gene3D" id="3.40.50.150">
    <property type="entry name" value="Vaccinia Virus protein VP39"/>
    <property type="match status" value="2"/>
</dbReference>
<evidence type="ECO:0000256" key="4">
    <source>
        <dbReference type="ARBA" id="ARBA00022679"/>
    </source>
</evidence>
<dbReference type="EMBL" id="LAZR01001627">
    <property type="protein sequence ID" value="KKN41743.1"/>
    <property type="molecule type" value="Genomic_DNA"/>
</dbReference>
<feature type="domain" description="Type II methyltransferase M.TaqI-like" evidence="8">
    <location>
        <begin position="49"/>
        <end position="358"/>
    </location>
</feature>
<comment type="catalytic activity">
    <reaction evidence="6">
        <text>a 2'-deoxyadenosine in DNA + S-adenosyl-L-methionine = an N(6)-methyl-2'-deoxyadenosine in DNA + S-adenosyl-L-homocysteine + H(+)</text>
        <dbReference type="Rhea" id="RHEA:15197"/>
        <dbReference type="Rhea" id="RHEA-COMP:12418"/>
        <dbReference type="Rhea" id="RHEA-COMP:12419"/>
        <dbReference type="ChEBI" id="CHEBI:15378"/>
        <dbReference type="ChEBI" id="CHEBI:57856"/>
        <dbReference type="ChEBI" id="CHEBI:59789"/>
        <dbReference type="ChEBI" id="CHEBI:90615"/>
        <dbReference type="ChEBI" id="CHEBI:90616"/>
        <dbReference type="EC" id="2.1.1.72"/>
    </reaction>
</comment>
<proteinExistence type="inferred from homology"/>
<dbReference type="AlphaFoldDB" id="A0A0F9TK10"/>
<feature type="non-terminal residue" evidence="10">
    <location>
        <position position="1"/>
    </location>
</feature>
<evidence type="ECO:0000256" key="7">
    <source>
        <dbReference type="SAM" id="Coils"/>
    </source>
</evidence>
<dbReference type="GO" id="GO:0006304">
    <property type="term" value="P:DNA modification"/>
    <property type="evidence" value="ECO:0007669"/>
    <property type="project" value="InterPro"/>
</dbReference>
<accession>A0A0F9TK10</accession>
<keyword evidence="4" id="KW-0808">Transferase</keyword>
<dbReference type="PANTHER" id="PTHR33841:SF5">
    <property type="entry name" value="DNA METHYLASE (MODIFICATION METHYLASE) (METHYLTRANSFERASE)-RELATED"/>
    <property type="match status" value="1"/>
</dbReference>
<protein>
    <recommendedName>
        <fullName evidence="2">site-specific DNA-methyltransferase (adenine-specific)</fullName>
        <ecNumber evidence="2">2.1.1.72</ecNumber>
    </recommendedName>
</protein>
<organism evidence="10">
    <name type="scientific">marine sediment metagenome</name>
    <dbReference type="NCBI Taxonomy" id="412755"/>
    <lineage>
        <taxon>unclassified sequences</taxon>
        <taxon>metagenomes</taxon>
        <taxon>ecological metagenomes</taxon>
    </lineage>
</organism>
<dbReference type="InterPro" id="IPR002052">
    <property type="entry name" value="DNA_methylase_N6_adenine_CS"/>
</dbReference>
<feature type="coiled-coil region" evidence="7">
    <location>
        <begin position="166"/>
        <end position="220"/>
    </location>
</feature>
<evidence type="ECO:0000256" key="1">
    <source>
        <dbReference type="ARBA" id="ARBA00006594"/>
    </source>
</evidence>
<evidence type="ECO:0000313" key="10">
    <source>
        <dbReference type="EMBL" id="KKN41743.1"/>
    </source>
</evidence>
<dbReference type="GO" id="GO:0009007">
    <property type="term" value="F:site-specific DNA-methyltransferase (adenine-specific) activity"/>
    <property type="evidence" value="ECO:0007669"/>
    <property type="project" value="UniProtKB-EC"/>
</dbReference>
<evidence type="ECO:0000256" key="3">
    <source>
        <dbReference type="ARBA" id="ARBA00022603"/>
    </source>
</evidence>
<name>A0A0F9TK10_9ZZZZ</name>
<evidence type="ECO:0000256" key="2">
    <source>
        <dbReference type="ARBA" id="ARBA00011900"/>
    </source>
</evidence>
<dbReference type="EC" id="2.1.1.72" evidence="2"/>
<dbReference type="InterPro" id="IPR029063">
    <property type="entry name" value="SAM-dependent_MTases_sf"/>
</dbReference>
<dbReference type="InterPro" id="IPR011639">
    <property type="entry name" value="MethylTrfase_TaqI-like_dom"/>
</dbReference>
<dbReference type="SUPFAM" id="SSF53335">
    <property type="entry name" value="S-adenosyl-L-methionine-dependent methyltransferases"/>
    <property type="match status" value="1"/>
</dbReference>
<dbReference type="InterPro" id="IPR050953">
    <property type="entry name" value="N4_N6_ade-DNA_methylase"/>
</dbReference>
<dbReference type="InterPro" id="IPR054520">
    <property type="entry name" value="M_Eco57I_C"/>
</dbReference>
<keyword evidence="7" id="KW-0175">Coiled coil</keyword>
<evidence type="ECO:0000259" key="9">
    <source>
        <dbReference type="Pfam" id="PF22837"/>
    </source>
</evidence>
<dbReference type="PANTHER" id="PTHR33841">
    <property type="entry name" value="DNA METHYLTRANSFERASE YEEA-RELATED"/>
    <property type="match status" value="1"/>
</dbReference>
<evidence type="ECO:0000256" key="5">
    <source>
        <dbReference type="ARBA" id="ARBA00022691"/>
    </source>
</evidence>
<dbReference type="Pfam" id="PF07669">
    <property type="entry name" value="Eco57I"/>
    <property type="match status" value="1"/>
</dbReference>